<feature type="transmembrane region" description="Helical" evidence="6">
    <location>
        <begin position="273"/>
        <end position="293"/>
    </location>
</feature>
<keyword evidence="4 6" id="KW-0472">Membrane</keyword>
<reference evidence="8" key="2">
    <citation type="submission" date="2023-05" db="EMBL/GenBank/DDBJ databases">
        <authorList>
            <consortium name="Lawrence Berkeley National Laboratory"/>
            <person name="Steindorff A."/>
            <person name="Hensen N."/>
            <person name="Bonometti L."/>
            <person name="Westerberg I."/>
            <person name="Brannstrom I.O."/>
            <person name="Guillou S."/>
            <person name="Cros-Aarteil S."/>
            <person name="Calhoun S."/>
            <person name="Haridas S."/>
            <person name="Kuo A."/>
            <person name="Mondo S."/>
            <person name="Pangilinan J."/>
            <person name="Riley R."/>
            <person name="Labutti K."/>
            <person name="Andreopoulos B."/>
            <person name="Lipzen A."/>
            <person name="Chen C."/>
            <person name="Yanf M."/>
            <person name="Daum C."/>
            <person name="Ng V."/>
            <person name="Clum A."/>
            <person name="Ohm R."/>
            <person name="Martin F."/>
            <person name="Silar P."/>
            <person name="Natvig D."/>
            <person name="Lalanne C."/>
            <person name="Gautier V."/>
            <person name="Ament-Velasquez S.L."/>
            <person name="Kruys A."/>
            <person name="Hutchinson M.I."/>
            <person name="Powell A.J."/>
            <person name="Barry K."/>
            <person name="Miller A.N."/>
            <person name="Grigoriev I.V."/>
            <person name="Debuchy R."/>
            <person name="Gladieux P."/>
            <person name="Thoren M.H."/>
            <person name="Johannesson H."/>
        </authorList>
    </citation>
    <scope>NUCLEOTIDE SEQUENCE</scope>
    <source>
        <strain evidence="8">PSN293</strain>
    </source>
</reference>
<feature type="transmembrane region" description="Helical" evidence="6">
    <location>
        <begin position="515"/>
        <end position="532"/>
    </location>
</feature>
<keyword evidence="9" id="KW-1185">Reference proteome</keyword>
<dbReference type="GO" id="GO:0022857">
    <property type="term" value="F:transmembrane transporter activity"/>
    <property type="evidence" value="ECO:0007669"/>
    <property type="project" value="InterPro"/>
</dbReference>
<feature type="transmembrane region" description="Helical" evidence="6">
    <location>
        <begin position="179"/>
        <end position="200"/>
    </location>
</feature>
<feature type="transmembrane region" description="Helical" evidence="6">
    <location>
        <begin position="477"/>
        <end position="503"/>
    </location>
</feature>
<feature type="compositionally biased region" description="Basic and acidic residues" evidence="5">
    <location>
        <begin position="44"/>
        <end position="57"/>
    </location>
</feature>
<dbReference type="InterPro" id="IPR020846">
    <property type="entry name" value="MFS_dom"/>
</dbReference>
<evidence type="ECO:0000256" key="4">
    <source>
        <dbReference type="ARBA" id="ARBA00023136"/>
    </source>
</evidence>
<sequence>MAPLSPPIAARDTRGDTTPDADADVEARPLLNEEEEEIRQRHHQSPDSHIHDEESKLPRRPYQSPRSGVLGRISTLLHRFQARKPNTIILLLSAAMFVFTASSMMVMVPMFRLMEDAICRGHFNVKPGEEIEEGKCKGDEVQSELAWLGGVGTMLGSVIGMIAALPYGVLADRIGRRKVFGLSYLGIFLSFAYGPLILWFDKAPSVWVLLFGSFFLLIGGGIPIATNSLNAMAVDVSPNGDTSTGLLYLSAGGMAGGLIAPVIAGLLMTISPWIPILVVFSFAPIVTIIMLLVPETLDLEKIRAKNQNSTRPSSSAVVTHMREGIAELKVAISLLRDKNLVLTLINFAIHPALMAAYMTTLPQYVSKYFGWTLAQTSYTLSPAMGVLHVLIMVVLPPLSRGLTAANGRFRLSTFGKDLILTKISVAFLLAGALVEGLAGSIVIFIVGLGIGTLGAANGPLCRSVATAFVEQHHTSRLYGLISMLETSGALIGGPVLAWCFNVGMEKGGVLKGLPWFYVAFLLVVALAALLFVREPEFKKADLGSEDDDDELDGEDCGYEMSNTRNERIDHGHRCH</sequence>
<feature type="transmembrane region" description="Helical" evidence="6">
    <location>
        <begin position="88"/>
        <end position="108"/>
    </location>
</feature>
<dbReference type="PANTHER" id="PTHR23507:SF1">
    <property type="entry name" value="FI18259P1-RELATED"/>
    <property type="match status" value="1"/>
</dbReference>
<reference evidence="8" key="1">
    <citation type="journal article" date="2023" name="Mol. Phylogenet. Evol.">
        <title>Genome-scale phylogeny and comparative genomics of the fungal order Sordariales.</title>
        <authorList>
            <person name="Hensen N."/>
            <person name="Bonometti L."/>
            <person name="Westerberg I."/>
            <person name="Brannstrom I.O."/>
            <person name="Guillou S."/>
            <person name="Cros-Aarteil S."/>
            <person name="Calhoun S."/>
            <person name="Haridas S."/>
            <person name="Kuo A."/>
            <person name="Mondo S."/>
            <person name="Pangilinan J."/>
            <person name="Riley R."/>
            <person name="LaButti K."/>
            <person name="Andreopoulos B."/>
            <person name="Lipzen A."/>
            <person name="Chen C."/>
            <person name="Yan M."/>
            <person name="Daum C."/>
            <person name="Ng V."/>
            <person name="Clum A."/>
            <person name="Steindorff A."/>
            <person name="Ohm R.A."/>
            <person name="Martin F."/>
            <person name="Silar P."/>
            <person name="Natvig D.O."/>
            <person name="Lalanne C."/>
            <person name="Gautier V."/>
            <person name="Ament-Velasquez S.L."/>
            <person name="Kruys A."/>
            <person name="Hutchinson M.I."/>
            <person name="Powell A.J."/>
            <person name="Barry K."/>
            <person name="Miller A.N."/>
            <person name="Grigoriev I.V."/>
            <person name="Debuchy R."/>
            <person name="Gladieux P."/>
            <person name="Hiltunen Thoren M."/>
            <person name="Johannesson H."/>
        </authorList>
    </citation>
    <scope>NUCLEOTIDE SEQUENCE</scope>
    <source>
        <strain evidence="8">PSN293</strain>
    </source>
</reference>
<feature type="transmembrane region" description="Helical" evidence="6">
    <location>
        <begin position="378"/>
        <end position="398"/>
    </location>
</feature>
<comment type="caution">
    <text evidence="8">The sequence shown here is derived from an EMBL/GenBank/DDBJ whole genome shotgun (WGS) entry which is preliminary data.</text>
</comment>
<evidence type="ECO:0000256" key="3">
    <source>
        <dbReference type="ARBA" id="ARBA00022989"/>
    </source>
</evidence>
<keyword evidence="2 6" id="KW-0812">Transmembrane</keyword>
<protein>
    <submittedName>
        <fullName evidence="8">General substrate transporter</fullName>
    </submittedName>
</protein>
<feature type="domain" description="Major facilitator superfamily (MFS) profile" evidence="7">
    <location>
        <begin position="88"/>
        <end position="536"/>
    </location>
</feature>
<feature type="transmembrane region" description="Helical" evidence="6">
    <location>
        <begin position="246"/>
        <end position="267"/>
    </location>
</feature>
<name>A0AAN6Y0R0_9PEZI</name>
<accession>A0AAN6Y0R0</accession>
<evidence type="ECO:0000313" key="8">
    <source>
        <dbReference type="EMBL" id="KAK4209120.1"/>
    </source>
</evidence>
<dbReference type="SUPFAM" id="SSF103473">
    <property type="entry name" value="MFS general substrate transporter"/>
    <property type="match status" value="1"/>
</dbReference>
<organism evidence="8 9">
    <name type="scientific">Rhypophila decipiens</name>
    <dbReference type="NCBI Taxonomy" id="261697"/>
    <lineage>
        <taxon>Eukaryota</taxon>
        <taxon>Fungi</taxon>
        <taxon>Dikarya</taxon>
        <taxon>Ascomycota</taxon>
        <taxon>Pezizomycotina</taxon>
        <taxon>Sordariomycetes</taxon>
        <taxon>Sordariomycetidae</taxon>
        <taxon>Sordariales</taxon>
        <taxon>Naviculisporaceae</taxon>
        <taxon>Rhypophila</taxon>
    </lineage>
</organism>
<feature type="transmembrane region" description="Helical" evidence="6">
    <location>
        <begin position="440"/>
        <end position="465"/>
    </location>
</feature>
<dbReference type="Proteomes" id="UP001301769">
    <property type="component" value="Unassembled WGS sequence"/>
</dbReference>
<evidence type="ECO:0000256" key="5">
    <source>
        <dbReference type="SAM" id="MobiDB-lite"/>
    </source>
</evidence>
<gene>
    <name evidence="8" type="ORF">QBC37DRAFT_430806</name>
</gene>
<dbReference type="PROSITE" id="PS50850">
    <property type="entry name" value="MFS"/>
    <property type="match status" value="1"/>
</dbReference>
<dbReference type="Gene3D" id="1.20.1250.20">
    <property type="entry name" value="MFS general substrate transporter like domains"/>
    <property type="match status" value="1"/>
</dbReference>
<dbReference type="InterPro" id="IPR036259">
    <property type="entry name" value="MFS_trans_sf"/>
</dbReference>
<feature type="region of interest" description="Disordered" evidence="5">
    <location>
        <begin position="1"/>
        <end position="66"/>
    </location>
</feature>
<keyword evidence="3 6" id="KW-1133">Transmembrane helix</keyword>
<dbReference type="Pfam" id="PF07690">
    <property type="entry name" value="MFS_1"/>
    <property type="match status" value="1"/>
</dbReference>
<evidence type="ECO:0000256" key="2">
    <source>
        <dbReference type="ARBA" id="ARBA00022692"/>
    </source>
</evidence>
<evidence type="ECO:0000256" key="1">
    <source>
        <dbReference type="ARBA" id="ARBA00004141"/>
    </source>
</evidence>
<evidence type="ECO:0000259" key="7">
    <source>
        <dbReference type="PROSITE" id="PS50850"/>
    </source>
</evidence>
<dbReference type="AlphaFoldDB" id="A0AAN6Y0R0"/>
<dbReference type="PANTHER" id="PTHR23507">
    <property type="entry name" value="ZGC:174356"/>
    <property type="match status" value="1"/>
</dbReference>
<dbReference type="InterPro" id="IPR011701">
    <property type="entry name" value="MFS"/>
</dbReference>
<dbReference type="EMBL" id="MU858215">
    <property type="protein sequence ID" value="KAK4209120.1"/>
    <property type="molecule type" value="Genomic_DNA"/>
</dbReference>
<evidence type="ECO:0000313" key="9">
    <source>
        <dbReference type="Proteomes" id="UP001301769"/>
    </source>
</evidence>
<feature type="transmembrane region" description="Helical" evidence="6">
    <location>
        <begin position="145"/>
        <end position="167"/>
    </location>
</feature>
<proteinExistence type="predicted"/>
<dbReference type="GO" id="GO:0016020">
    <property type="term" value="C:membrane"/>
    <property type="evidence" value="ECO:0007669"/>
    <property type="project" value="UniProtKB-SubCell"/>
</dbReference>
<feature type="transmembrane region" description="Helical" evidence="6">
    <location>
        <begin position="339"/>
        <end position="358"/>
    </location>
</feature>
<comment type="subcellular location">
    <subcellularLocation>
        <location evidence="1">Membrane</location>
        <topology evidence="1">Multi-pass membrane protein</topology>
    </subcellularLocation>
</comment>
<feature type="transmembrane region" description="Helical" evidence="6">
    <location>
        <begin position="206"/>
        <end position="225"/>
    </location>
</feature>
<evidence type="ECO:0000256" key="6">
    <source>
        <dbReference type="SAM" id="Phobius"/>
    </source>
</evidence>
<feature type="transmembrane region" description="Helical" evidence="6">
    <location>
        <begin position="418"/>
        <end position="434"/>
    </location>
</feature>